<gene>
    <name evidence="1" type="ORF">MPH_04356</name>
</gene>
<name>K2SNH1_MACPH</name>
<accession>K2SNH1</accession>
<proteinExistence type="predicted"/>
<dbReference type="AlphaFoldDB" id="K2SNH1"/>
<dbReference type="Proteomes" id="UP000007129">
    <property type="component" value="Unassembled WGS sequence"/>
</dbReference>
<dbReference type="HOGENOM" id="CLU_1993037_0_0_1"/>
<sequence length="125" mass="14172">MTGWERLHHHAHIPTGRNLRSGGAGRGESISILTWSSELLRRSLHRKGMMTLGRDARIRAVGRSAVRRELTCQKLRETHLCPQATAHQECPQWTAQNTLTKRHTKPSCAEHTTALPNCIHFPTRI</sequence>
<dbReference type="InParanoid" id="K2SNH1"/>
<reference evidence="1 2" key="1">
    <citation type="journal article" date="2012" name="BMC Genomics">
        <title>Tools to kill: Genome of one of the most destructive plant pathogenic fungi Macrophomina phaseolina.</title>
        <authorList>
            <person name="Islam M.S."/>
            <person name="Haque M.S."/>
            <person name="Islam M.M."/>
            <person name="Emdad E.M."/>
            <person name="Halim A."/>
            <person name="Hossen Q.M.M."/>
            <person name="Hossain M.Z."/>
            <person name="Ahmed B."/>
            <person name="Rahim S."/>
            <person name="Rahman M.S."/>
            <person name="Alam M.M."/>
            <person name="Hou S."/>
            <person name="Wan X."/>
            <person name="Saito J.A."/>
            <person name="Alam M."/>
        </authorList>
    </citation>
    <scope>NUCLEOTIDE SEQUENCE [LARGE SCALE GENOMIC DNA]</scope>
    <source>
        <strain evidence="1 2">MS6</strain>
    </source>
</reference>
<evidence type="ECO:0000313" key="2">
    <source>
        <dbReference type="Proteomes" id="UP000007129"/>
    </source>
</evidence>
<comment type="caution">
    <text evidence="1">The sequence shown here is derived from an EMBL/GenBank/DDBJ whole genome shotgun (WGS) entry which is preliminary data.</text>
</comment>
<dbReference type="EMBL" id="AHHD01000208">
    <property type="protein sequence ID" value="EKG18355.1"/>
    <property type="molecule type" value="Genomic_DNA"/>
</dbReference>
<evidence type="ECO:0000313" key="1">
    <source>
        <dbReference type="EMBL" id="EKG18355.1"/>
    </source>
</evidence>
<dbReference type="VEuPathDB" id="FungiDB:MPH_04356"/>
<organism evidence="1 2">
    <name type="scientific">Macrophomina phaseolina (strain MS6)</name>
    <name type="common">Charcoal rot fungus</name>
    <dbReference type="NCBI Taxonomy" id="1126212"/>
    <lineage>
        <taxon>Eukaryota</taxon>
        <taxon>Fungi</taxon>
        <taxon>Dikarya</taxon>
        <taxon>Ascomycota</taxon>
        <taxon>Pezizomycotina</taxon>
        <taxon>Dothideomycetes</taxon>
        <taxon>Dothideomycetes incertae sedis</taxon>
        <taxon>Botryosphaeriales</taxon>
        <taxon>Botryosphaeriaceae</taxon>
        <taxon>Macrophomina</taxon>
    </lineage>
</organism>
<protein>
    <submittedName>
        <fullName evidence="1">Uncharacterized protein</fullName>
    </submittedName>
</protein>